<dbReference type="Proteomes" id="UP001286313">
    <property type="component" value="Unassembled WGS sequence"/>
</dbReference>
<keyword evidence="3" id="KW-1185">Reference proteome</keyword>
<comment type="caution">
    <text evidence="2">The sequence shown here is derived from an EMBL/GenBank/DDBJ whole genome shotgun (WGS) entry which is preliminary data.</text>
</comment>
<dbReference type="Pfam" id="PF00043">
    <property type="entry name" value="GST_C"/>
    <property type="match status" value="1"/>
</dbReference>
<evidence type="ECO:0000313" key="2">
    <source>
        <dbReference type="EMBL" id="KAK3854966.1"/>
    </source>
</evidence>
<dbReference type="InterPro" id="IPR050802">
    <property type="entry name" value="EF-GSTs"/>
</dbReference>
<protein>
    <recommendedName>
        <fullName evidence="1">GST C-terminal domain-containing protein</fullName>
    </recommendedName>
</protein>
<evidence type="ECO:0000313" key="3">
    <source>
        <dbReference type="Proteomes" id="UP001286313"/>
    </source>
</evidence>
<dbReference type="EMBL" id="JAWQEG010006402">
    <property type="protein sequence ID" value="KAK3854966.1"/>
    <property type="molecule type" value="Genomic_DNA"/>
</dbReference>
<dbReference type="GO" id="GO:0006414">
    <property type="term" value="P:translational elongation"/>
    <property type="evidence" value="ECO:0007669"/>
    <property type="project" value="TreeGrafter"/>
</dbReference>
<proteinExistence type="predicted"/>
<dbReference type="PROSITE" id="PS50405">
    <property type="entry name" value="GST_CTER"/>
    <property type="match status" value="1"/>
</dbReference>
<dbReference type="InterPro" id="IPR010987">
    <property type="entry name" value="Glutathione-S-Trfase_C-like"/>
</dbReference>
<dbReference type="SUPFAM" id="SSF47616">
    <property type="entry name" value="GST C-terminal domain-like"/>
    <property type="match status" value="1"/>
</dbReference>
<dbReference type="GO" id="GO:0005737">
    <property type="term" value="C:cytoplasm"/>
    <property type="evidence" value="ECO:0007669"/>
    <property type="project" value="TreeGrafter"/>
</dbReference>
<reference evidence="2" key="1">
    <citation type="submission" date="2023-10" db="EMBL/GenBank/DDBJ databases">
        <title>Genome assemblies of two species of porcelain crab, Petrolisthes cinctipes and Petrolisthes manimaculis (Anomura: Porcellanidae).</title>
        <authorList>
            <person name="Angst P."/>
        </authorList>
    </citation>
    <scope>NUCLEOTIDE SEQUENCE</scope>
    <source>
        <strain evidence="2">PB745_01</strain>
        <tissue evidence="2">Gill</tissue>
    </source>
</reference>
<dbReference type="PANTHER" id="PTHR43986:SF1">
    <property type="entry name" value="ELONGATION FACTOR 1-GAMMA"/>
    <property type="match status" value="1"/>
</dbReference>
<sequence length="109" mass="12240">MATTDSQLLPLVYSGLVSQKVKKSGEERDARASAMKERHKLNDYLRIHTFLVGERVSLADITMFATLIPAFQSGFDASEREKLACLTRWFNTILHQPQVAQVVGTISMK</sequence>
<evidence type="ECO:0000259" key="1">
    <source>
        <dbReference type="PROSITE" id="PS50405"/>
    </source>
</evidence>
<dbReference type="AlphaFoldDB" id="A0AAE1EMV4"/>
<feature type="domain" description="GST C-terminal" evidence="1">
    <location>
        <begin position="1"/>
        <end position="109"/>
    </location>
</feature>
<name>A0AAE1EMV4_PETCI</name>
<accession>A0AAE1EMV4</accession>
<dbReference type="GO" id="GO:0005634">
    <property type="term" value="C:nucleus"/>
    <property type="evidence" value="ECO:0007669"/>
    <property type="project" value="TreeGrafter"/>
</dbReference>
<gene>
    <name evidence="2" type="ORF">Pcinc_038600</name>
</gene>
<organism evidence="2 3">
    <name type="scientific">Petrolisthes cinctipes</name>
    <name type="common">Flat porcelain crab</name>
    <dbReference type="NCBI Taxonomy" id="88211"/>
    <lineage>
        <taxon>Eukaryota</taxon>
        <taxon>Metazoa</taxon>
        <taxon>Ecdysozoa</taxon>
        <taxon>Arthropoda</taxon>
        <taxon>Crustacea</taxon>
        <taxon>Multicrustacea</taxon>
        <taxon>Malacostraca</taxon>
        <taxon>Eumalacostraca</taxon>
        <taxon>Eucarida</taxon>
        <taxon>Decapoda</taxon>
        <taxon>Pleocyemata</taxon>
        <taxon>Anomura</taxon>
        <taxon>Galatheoidea</taxon>
        <taxon>Porcellanidae</taxon>
        <taxon>Petrolisthes</taxon>
    </lineage>
</organism>
<dbReference type="PANTHER" id="PTHR43986">
    <property type="entry name" value="ELONGATION FACTOR 1-GAMMA"/>
    <property type="match status" value="1"/>
</dbReference>
<dbReference type="Gene3D" id="1.20.1050.10">
    <property type="match status" value="1"/>
</dbReference>
<dbReference type="InterPro" id="IPR004046">
    <property type="entry name" value="GST_C"/>
</dbReference>
<dbReference type="InterPro" id="IPR036282">
    <property type="entry name" value="Glutathione-S-Trfase_C_sf"/>
</dbReference>